<feature type="region of interest" description="Disordered" evidence="2">
    <location>
        <begin position="681"/>
        <end position="730"/>
    </location>
</feature>
<feature type="region of interest" description="Disordered" evidence="2">
    <location>
        <begin position="1152"/>
        <end position="1179"/>
    </location>
</feature>
<gene>
    <name evidence="3" type="ORF">FGO68_gene14417</name>
</gene>
<evidence type="ECO:0000256" key="1">
    <source>
        <dbReference type="SAM" id="Coils"/>
    </source>
</evidence>
<feature type="region of interest" description="Disordered" evidence="2">
    <location>
        <begin position="1"/>
        <end position="40"/>
    </location>
</feature>
<feature type="coiled-coil region" evidence="1">
    <location>
        <begin position="574"/>
        <end position="601"/>
    </location>
</feature>
<sequence length="1622" mass="182769">MMRKQFHSQNNHSNQPGPQNSAIPRQTTSAVSQPQKAFDIAGRRFSHGTVSQSKSPNEVVKQQEIHQAKIARQHPVLNLQSLQQAVEAQKVSKERVLVRGQEHQVVMKQHLDQPIGEEGIAFSMIGEDDPTFRKVVGDVRQTESAKPIGIEDQKSYAKFLDDEENAEILQNFKKDLNNEDINNKFKTDFAGDTFSQISSTFEPIPGGQQFGGGGLSQPPVILNRPNSSQAHNRSVNQDSQNAKGLSAYNAVQKTSHKKQRPGQPKVYTELSQERALKNGAGLNMIISDNNVIDELLDSDILNASGLDDNLQSPDSYKFFEKPMARRPQSRQQMNRFNQLQGSRDLGEGLSSRNVLGGGVLISNSENLLLMQNNQPTNQQNSTSTLTGFNSAIFDEASIMRVLDQTKSESAPTPQPYQNYQEPDPDFDENYFEGELSKFREPYKSNMGGRHYSRTQLREKAIKDELEEGLKNSQAIQDLVKDKTRVAMKSNHVTISIEELKMLERQTLLANEKLNHLKSLGIALLHENEIKNVKMRQYRQNLKVKIHARLNRYKEMCRHQWKCADSRVFKYQLNEFDQNQRILQLEDKIERQQEELNKQANVCEQFRFQRKSIISQYDQRMNDIEKVLKQIIKSIQEENKAKISNSFCIGDHQMLLSQTPVVIQNVKNKYIINNHHGRGSAFANYSNNHNQQFNSSSLGSYAGTQGSHNRPRQMAAPQRETKPDAPPQMNTFTNDQRERICKGMKSQNFNYQNKKSIKGQLMELKSMIKEFKEAHQKQQLVLDQDGSIYGNLMTNGDQALDNMLSHVINIGAAVEQEDYSANTVDQAFIEQSNQIDEEASEKEEFEGEQIKEEANFNFGDLLNEIESNQDPRADIKAANQELFDLMRLDDKITDVDLLQNKKKAAQILPTKGMNSNNFAEELYQFDEEVKLAEHSNNFRQDFSLEEPDLFQNRDLENFGTKEQPNFFNSGEDQELSGIMNNLNQQLAERVSFVDTANNLSKELIVISQNVNQSLYSGGSSLIGLNYAFGAPPSSMIPENFVLKVQNREVLIPKIDINRVLLLEKRESFKNNLNNTNENGATFTASVLSQSISPQVKKTDQKMFGESISLIEQHSNILEKNLQEDDGGLGVEERSGNLENMFGEFQKELLQDDKKHHDQNDTLDLGGSKEFSSPSKIAPEGNDGIDVFSQKQSPNLFKKSLSDTNIVFENEDLVGNNQQIVQGFNEKNHLTNVNQNQVKERQASSNYQIQSSGKSLNSGKPVSLNILSQASKDQLIKKVIPKGMKIKFSTAGQGIKPPSAETKQPFDFHSVANAVQIDDRADNQAQLIQDGGKKADQSLAPPVQESIRTHKRNLAFQKAQLMANEGLNENQKLQTELKLAQPAQYQRPESADNSYSPQKRPMIVVNKQIIKMPIKLQPPQGGQKPIMVVGPIKSIQTVPQSFPDSQINKQPEPLVKRFVQKRAVISSQVNVNTSQVEHVAYNSNNSVMVAAADQSVISGANLNVNQTVVNQTDQSVLMKKIQGQRIIKMIKTQQQQLNQNPLKPPQDEQFISQVQGKQFQISSGAIIGQIQPVLLRGPKTSINSREQLIGGGEGIIPQQNEKPVLDGGKKQLLQRRRPINGSQV</sequence>
<name>A0A8J8P4P0_HALGN</name>
<dbReference type="OrthoDB" id="10691219at2759"/>
<dbReference type="EMBL" id="RRYP01000659">
    <property type="protein sequence ID" value="TNV87042.1"/>
    <property type="molecule type" value="Genomic_DNA"/>
</dbReference>
<protein>
    <submittedName>
        <fullName evidence="3">Uncharacterized protein</fullName>
    </submittedName>
</protein>
<keyword evidence="1" id="KW-0175">Coiled coil</keyword>
<evidence type="ECO:0000256" key="2">
    <source>
        <dbReference type="SAM" id="MobiDB-lite"/>
    </source>
</evidence>
<dbReference type="Proteomes" id="UP000785679">
    <property type="component" value="Unassembled WGS sequence"/>
</dbReference>
<reference evidence="3" key="1">
    <citation type="submission" date="2019-06" db="EMBL/GenBank/DDBJ databases">
        <authorList>
            <person name="Zheng W."/>
        </authorList>
    </citation>
    <scope>NUCLEOTIDE SEQUENCE</scope>
    <source>
        <strain evidence="3">QDHG01</strain>
    </source>
</reference>
<feature type="region of interest" description="Disordered" evidence="2">
    <location>
        <begin position="205"/>
        <end position="242"/>
    </location>
</feature>
<feature type="compositionally biased region" description="Polar residues" evidence="2">
    <location>
        <begin position="697"/>
        <end position="707"/>
    </location>
</feature>
<feature type="compositionally biased region" description="Polar residues" evidence="2">
    <location>
        <begin position="7"/>
        <end position="35"/>
    </location>
</feature>
<feature type="compositionally biased region" description="Polar residues" evidence="2">
    <location>
        <begin position="224"/>
        <end position="242"/>
    </location>
</feature>
<evidence type="ECO:0000313" key="4">
    <source>
        <dbReference type="Proteomes" id="UP000785679"/>
    </source>
</evidence>
<feature type="compositionally biased region" description="Low complexity" evidence="2">
    <location>
        <begin position="683"/>
        <end position="696"/>
    </location>
</feature>
<accession>A0A8J8P4P0</accession>
<keyword evidence="4" id="KW-1185">Reference proteome</keyword>
<proteinExistence type="predicted"/>
<feature type="region of interest" description="Disordered" evidence="2">
    <location>
        <begin position="1590"/>
        <end position="1622"/>
    </location>
</feature>
<organism evidence="3 4">
    <name type="scientific">Halteria grandinella</name>
    <dbReference type="NCBI Taxonomy" id="5974"/>
    <lineage>
        <taxon>Eukaryota</taxon>
        <taxon>Sar</taxon>
        <taxon>Alveolata</taxon>
        <taxon>Ciliophora</taxon>
        <taxon>Intramacronucleata</taxon>
        <taxon>Spirotrichea</taxon>
        <taxon>Stichotrichia</taxon>
        <taxon>Sporadotrichida</taxon>
        <taxon>Halteriidae</taxon>
        <taxon>Halteria</taxon>
    </lineage>
</organism>
<comment type="caution">
    <text evidence="3">The sequence shown here is derived from an EMBL/GenBank/DDBJ whole genome shotgun (WGS) entry which is preliminary data.</text>
</comment>
<evidence type="ECO:0000313" key="3">
    <source>
        <dbReference type="EMBL" id="TNV87042.1"/>
    </source>
</evidence>